<dbReference type="GO" id="GO:0005769">
    <property type="term" value="C:early endosome"/>
    <property type="evidence" value="ECO:0007669"/>
    <property type="project" value="TreeGrafter"/>
</dbReference>
<keyword evidence="3" id="KW-1133">Transmembrane helix</keyword>
<comment type="similarity">
    <text evidence="1">Belongs to the sorting nexin family.</text>
</comment>
<keyword evidence="3" id="KW-0472">Membrane</keyword>
<dbReference type="PROSITE" id="PS50195">
    <property type="entry name" value="PX"/>
    <property type="match status" value="1"/>
</dbReference>
<dbReference type="InterPro" id="IPR013937">
    <property type="entry name" value="Sorting_nexin_C"/>
</dbReference>
<dbReference type="Pfam" id="PF02194">
    <property type="entry name" value="PXA"/>
    <property type="match status" value="1"/>
</dbReference>
<gene>
    <name evidence="6" type="ORF">GBAR_LOCUS31343</name>
</gene>
<dbReference type="InterPro" id="IPR003114">
    <property type="entry name" value="Phox_assoc"/>
</dbReference>
<dbReference type="Pfam" id="PF08628">
    <property type="entry name" value="Nexin_C"/>
    <property type="match status" value="1"/>
</dbReference>
<dbReference type="InterPro" id="IPR001683">
    <property type="entry name" value="PX_dom"/>
</dbReference>
<dbReference type="SUPFAM" id="SSF64268">
    <property type="entry name" value="PX domain"/>
    <property type="match status" value="1"/>
</dbReference>
<accession>A0AA35U0Z9</accession>
<dbReference type="SMART" id="SM00313">
    <property type="entry name" value="PXA"/>
    <property type="match status" value="1"/>
</dbReference>
<dbReference type="Pfam" id="PF00787">
    <property type="entry name" value="PX"/>
    <property type="match status" value="1"/>
</dbReference>
<dbReference type="EMBL" id="CASHTH010004453">
    <property type="protein sequence ID" value="CAI8057497.1"/>
    <property type="molecule type" value="Genomic_DNA"/>
</dbReference>
<keyword evidence="3" id="KW-0812">Transmembrane</keyword>
<name>A0AA35U0Z9_GEOBA</name>
<feature type="region of interest" description="Disordered" evidence="2">
    <location>
        <begin position="625"/>
        <end position="646"/>
    </location>
</feature>
<dbReference type="Proteomes" id="UP001174909">
    <property type="component" value="Unassembled WGS sequence"/>
</dbReference>
<dbReference type="PANTHER" id="PTHR22775:SF3">
    <property type="entry name" value="SORTING NEXIN-13"/>
    <property type="match status" value="1"/>
</dbReference>
<dbReference type="InterPro" id="IPR036871">
    <property type="entry name" value="PX_dom_sf"/>
</dbReference>
<reference evidence="6" key="1">
    <citation type="submission" date="2023-03" db="EMBL/GenBank/DDBJ databases">
        <authorList>
            <person name="Steffen K."/>
            <person name="Cardenas P."/>
        </authorList>
    </citation>
    <scope>NUCLEOTIDE SEQUENCE</scope>
</reference>
<dbReference type="Gene3D" id="3.30.1520.10">
    <property type="entry name" value="Phox-like domain"/>
    <property type="match status" value="1"/>
</dbReference>
<evidence type="ECO:0000259" key="5">
    <source>
        <dbReference type="PROSITE" id="PS51207"/>
    </source>
</evidence>
<evidence type="ECO:0000313" key="7">
    <source>
        <dbReference type="Proteomes" id="UP001174909"/>
    </source>
</evidence>
<dbReference type="PANTHER" id="PTHR22775">
    <property type="entry name" value="SORTING NEXIN"/>
    <property type="match status" value="1"/>
</dbReference>
<feature type="domain" description="PXA" evidence="5">
    <location>
        <begin position="111"/>
        <end position="301"/>
    </location>
</feature>
<keyword evidence="7" id="KW-1185">Reference proteome</keyword>
<evidence type="ECO:0000256" key="1">
    <source>
        <dbReference type="ARBA" id="ARBA00010883"/>
    </source>
</evidence>
<feature type="region of interest" description="Disordered" evidence="2">
    <location>
        <begin position="531"/>
        <end position="551"/>
    </location>
</feature>
<dbReference type="AlphaFoldDB" id="A0AA35U0Z9"/>
<evidence type="ECO:0000256" key="3">
    <source>
        <dbReference type="SAM" id="Phobius"/>
    </source>
</evidence>
<evidence type="ECO:0000259" key="4">
    <source>
        <dbReference type="PROSITE" id="PS50195"/>
    </source>
</evidence>
<sequence length="740" mass="83113">MIQFILLLCCVTTLLGFVSVVWLLSWYQAGRLLLTIGGEKQAAPPQWFSTGCPQARTLMCKPRPSTEPGHVLTGREVIDTHLRQVKFTVSVICILLSVSVIFLHTLVCVSNLSVYLAYISNFVGVVGLQGLQYGMRDFVQSWFHVWVSPNPAFPGEVQRAVVTVVTELTRRCSEADLATLLSQTLLEESLTHLSRCKEASGATGCADTETESLGSRVLAGLPNDDPWTAVCLQPEIQRAYFQGASELLLFLILPDDEFSSPPLRLLLRDLMTQQIWIPLLQALSAPDFINTTLISLCKEQSLNSESFLAAVRTPHSPAEVERLQEFVAVETERLKTRGVSGADQQRLASLDVVMTTIVKQLQGETEEGAEEVESSLPLSLSVSLPEYMIERGNQVKYTLSVQCHHSGLDVTETWSTRRQFSDFHDFHMTLRNTLGSLPPSLSLPSRRAIKKLDRAFLDSRRRGLESYLQTLVSETFLSRYPHALPLVSLFISDETYRRSSNEINRQVDRLLHPFRKSPPLSKLTNTLNKVTSSPMLPQRQRLASPDSASSEEEEQELDLLLKLLDELFDLRDHGQWLRRQVAHILSQLLGDRVSRKVAEGVAWLTSPDQVSQNCRDLINTIWPGGVRPHHGNREGEELGEEEEEEGGVERVKMLRSVLVRSKLIGTVPDDLRRLLGSRRTTQGMARLSHLLQDKALNSWLCLRLFEAILQTLFPSHSLSPALRSLRQQLHNTGGTTRWLP</sequence>
<dbReference type="SMART" id="SM00312">
    <property type="entry name" value="PX"/>
    <property type="match status" value="1"/>
</dbReference>
<evidence type="ECO:0000313" key="6">
    <source>
        <dbReference type="EMBL" id="CAI8057497.1"/>
    </source>
</evidence>
<feature type="compositionally biased region" description="Acidic residues" evidence="2">
    <location>
        <begin position="637"/>
        <end position="646"/>
    </location>
</feature>
<protein>
    <submittedName>
        <fullName evidence="6">Sorting nexin-13</fullName>
    </submittedName>
</protein>
<feature type="transmembrane region" description="Helical" evidence="3">
    <location>
        <begin position="114"/>
        <end position="135"/>
    </location>
</feature>
<evidence type="ECO:0000256" key="2">
    <source>
        <dbReference type="SAM" id="MobiDB-lite"/>
    </source>
</evidence>
<dbReference type="GO" id="GO:0035091">
    <property type="term" value="F:phosphatidylinositol binding"/>
    <property type="evidence" value="ECO:0007669"/>
    <property type="project" value="InterPro"/>
</dbReference>
<feature type="domain" description="PX" evidence="4">
    <location>
        <begin position="375"/>
        <end position="497"/>
    </location>
</feature>
<feature type="transmembrane region" description="Helical" evidence="3">
    <location>
        <begin position="87"/>
        <end position="107"/>
    </location>
</feature>
<dbReference type="PROSITE" id="PS51207">
    <property type="entry name" value="PXA"/>
    <property type="match status" value="1"/>
</dbReference>
<proteinExistence type="inferred from homology"/>
<organism evidence="6 7">
    <name type="scientific">Geodia barretti</name>
    <name type="common">Barrett's horny sponge</name>
    <dbReference type="NCBI Taxonomy" id="519541"/>
    <lineage>
        <taxon>Eukaryota</taxon>
        <taxon>Metazoa</taxon>
        <taxon>Porifera</taxon>
        <taxon>Demospongiae</taxon>
        <taxon>Heteroscleromorpha</taxon>
        <taxon>Tetractinellida</taxon>
        <taxon>Astrophorina</taxon>
        <taxon>Geodiidae</taxon>
        <taxon>Geodia</taxon>
    </lineage>
</organism>
<comment type="caution">
    <text evidence="6">The sequence shown here is derived from an EMBL/GenBank/DDBJ whole genome shotgun (WGS) entry which is preliminary data.</text>
</comment>